<name>A0A449D7N9_9MICO</name>
<gene>
    <name evidence="2" type="ORF">NCTC12391_01761</name>
</gene>
<dbReference type="RefSeq" id="WP_190246861.1">
    <property type="nucleotide sequence ID" value="NZ_CAACXN010000015.1"/>
</dbReference>
<protein>
    <submittedName>
        <fullName evidence="2">Uncharacterized protein</fullName>
    </submittedName>
</protein>
<organism evidence="2 3">
    <name type="scientific">Brevibacterium casei</name>
    <dbReference type="NCBI Taxonomy" id="33889"/>
    <lineage>
        <taxon>Bacteria</taxon>
        <taxon>Bacillati</taxon>
        <taxon>Actinomycetota</taxon>
        <taxon>Actinomycetes</taxon>
        <taxon>Micrococcales</taxon>
        <taxon>Brevibacteriaceae</taxon>
        <taxon>Brevibacterium</taxon>
    </lineage>
</organism>
<dbReference type="EMBL" id="CAACXN010000015">
    <property type="protein sequence ID" value="VEW13516.1"/>
    <property type="molecule type" value="Genomic_DNA"/>
</dbReference>
<evidence type="ECO:0000313" key="2">
    <source>
        <dbReference type="EMBL" id="VEW13516.1"/>
    </source>
</evidence>
<reference evidence="2 3" key="1">
    <citation type="submission" date="2019-02" db="EMBL/GenBank/DDBJ databases">
        <authorList>
            <consortium name="Pathogen Informatics"/>
        </authorList>
    </citation>
    <scope>NUCLEOTIDE SEQUENCE [LARGE SCALE GENOMIC DNA]</scope>
    <source>
        <strain evidence="2 3">3012STDY7078520</strain>
    </source>
</reference>
<evidence type="ECO:0000256" key="1">
    <source>
        <dbReference type="SAM" id="MobiDB-lite"/>
    </source>
</evidence>
<sequence>MALVHKKDAEVELKHLGKDRSVLAVQDGAISVDIRLTPDQVDDLLVEAKDASDKNEAYGLAQQQDQHAERLWRQ</sequence>
<accession>A0A449D7N9</accession>
<evidence type="ECO:0000313" key="3">
    <source>
        <dbReference type="Proteomes" id="UP000386281"/>
    </source>
</evidence>
<proteinExistence type="predicted"/>
<feature type="region of interest" description="Disordered" evidence="1">
    <location>
        <begin position="55"/>
        <end position="74"/>
    </location>
</feature>
<dbReference type="AlphaFoldDB" id="A0A449D7N9"/>
<dbReference type="Proteomes" id="UP000386281">
    <property type="component" value="Unassembled WGS sequence"/>
</dbReference>